<comment type="caution">
    <text evidence="8">The sequence shown here is derived from an EMBL/GenBank/DDBJ whole genome shotgun (WGS) entry which is preliminary data.</text>
</comment>
<evidence type="ECO:0000256" key="3">
    <source>
        <dbReference type="ARBA" id="ARBA00023054"/>
    </source>
</evidence>
<dbReference type="SMART" id="SM00397">
    <property type="entry name" value="t_SNARE"/>
    <property type="match status" value="1"/>
</dbReference>
<dbReference type="OrthoDB" id="428895at2759"/>
<dbReference type="GO" id="GO:0007034">
    <property type="term" value="P:vacuolar transport"/>
    <property type="evidence" value="ECO:0007669"/>
    <property type="project" value="UniProtKB-ARBA"/>
</dbReference>
<feature type="region of interest" description="Disordered" evidence="5">
    <location>
        <begin position="332"/>
        <end position="352"/>
    </location>
</feature>
<accession>A0A9W8WQI0</accession>
<evidence type="ECO:0000256" key="2">
    <source>
        <dbReference type="ARBA" id="ARBA00022554"/>
    </source>
</evidence>
<evidence type="ECO:0000256" key="5">
    <source>
        <dbReference type="SAM" id="MobiDB-lite"/>
    </source>
</evidence>
<name>A0A9W8WQI0_9PLEO</name>
<evidence type="ECO:0000256" key="1">
    <source>
        <dbReference type="ARBA" id="ARBA00004116"/>
    </source>
</evidence>
<evidence type="ECO:0000313" key="8">
    <source>
        <dbReference type="EMBL" id="KAJ4330685.1"/>
    </source>
</evidence>
<dbReference type="SUPFAM" id="SSF64268">
    <property type="entry name" value="PX domain"/>
    <property type="match status" value="1"/>
</dbReference>
<dbReference type="InterPro" id="IPR036871">
    <property type="entry name" value="PX_dom_sf"/>
</dbReference>
<dbReference type="AlphaFoldDB" id="A0A9W8WQI0"/>
<dbReference type="InterPro" id="IPR001683">
    <property type="entry name" value="PX_dom"/>
</dbReference>
<dbReference type="FunFam" id="1.20.5.110:FF:000058">
    <property type="entry name" value="VAM7p Vacuolar SNARE protein"/>
    <property type="match status" value="1"/>
</dbReference>
<dbReference type="InterPro" id="IPR005479">
    <property type="entry name" value="CPAse_ATP-bd"/>
</dbReference>
<dbReference type="CDD" id="cd15858">
    <property type="entry name" value="SNARE_VAM7"/>
    <property type="match status" value="1"/>
</dbReference>
<organism evidence="8 9">
    <name type="scientific">Didymella glomerata</name>
    <dbReference type="NCBI Taxonomy" id="749621"/>
    <lineage>
        <taxon>Eukaryota</taxon>
        <taxon>Fungi</taxon>
        <taxon>Dikarya</taxon>
        <taxon>Ascomycota</taxon>
        <taxon>Pezizomycotina</taxon>
        <taxon>Dothideomycetes</taxon>
        <taxon>Pleosporomycetidae</taxon>
        <taxon>Pleosporales</taxon>
        <taxon>Pleosporineae</taxon>
        <taxon>Didymellaceae</taxon>
        <taxon>Didymella</taxon>
    </lineage>
</organism>
<dbReference type="GO" id="GO:0000329">
    <property type="term" value="C:fungal-type vacuole membrane"/>
    <property type="evidence" value="ECO:0007669"/>
    <property type="project" value="UniProtKB-ARBA"/>
</dbReference>
<sequence length="766" mass="85586">MSRPCTPLTTETAIHHTPQAPKKPMAKAFDFFKPKPEGDETPSVPKRILDALSLAGLRQSPKQPKPEKRAYPPPRKLAVQIVDGESGAIIRVDVPVYQLMDISSHAKRVLEANPRAARYKIYGNYKLASVCGVLEAITWLQPIPISATLPIVNLFTYEACLRLGISNNRIELKPLLTTIYKPISSQPVDQDILNFVHDHLGKNDPIFRHTCYVLCWERFTKSDLYTPETAKSVAKARAVRKFMRQIDQDEEAQRVASRTWKQADKQMVSDSDADVDVADKSSSDDEKVVEVETVKTMLDKIAQEKETDREQRRHFWACSGIRGRSALIQMASRTSSRKIRQSKEGAAGAEEGKQIEEYPELWRQERERSRAQRDLKIIKCKIRKREIGQLMMAPLKISIPTVQTKTPESGKPYTEYTVKIDHPFPRGTSSVSKRYTDFSNLDSALRSAVAAPPASLPPKSWSLFGLGSSLGSPEQVEKRRQGLEEYLRAIENSEDARWKAAKPYREFLGLDDKEGKRSAGFPGSQFGKDRVRDSSDWLDKYAEVKSSLQDARRWLTSREQATAASAQHDAAANAKRSLLRAESLLAALEEGLRRLSGTSGDEWSGEKLGDGEVRRRKDLISSSRKERDGLESVLNTMAAKAALSGSGTLSTPSTSSAAVTAEQKAGLFKGASKPSGRRVLGGAPVETERTRELDNEGVLQLQQQIISEQDQDLVDLTTVVKRMRQMGVAINEEIVEQNALLGLFEEDVERVDGKIRIAKKRVDKIH</sequence>
<feature type="region of interest" description="Disordered" evidence="5">
    <location>
        <begin position="1"/>
        <end position="45"/>
    </location>
</feature>
<dbReference type="InterPro" id="IPR000727">
    <property type="entry name" value="T_SNARE_dom"/>
</dbReference>
<evidence type="ECO:0000256" key="4">
    <source>
        <dbReference type="ARBA" id="ARBA00054927"/>
    </source>
</evidence>
<proteinExistence type="predicted"/>
<evidence type="ECO:0000313" key="9">
    <source>
        <dbReference type="Proteomes" id="UP001140562"/>
    </source>
</evidence>
<keyword evidence="3" id="KW-0175">Coiled coil</keyword>
<dbReference type="GO" id="GO:0097576">
    <property type="term" value="P:vacuole fusion"/>
    <property type="evidence" value="ECO:0007669"/>
    <property type="project" value="UniProtKB-ARBA"/>
</dbReference>
<dbReference type="GO" id="GO:0005524">
    <property type="term" value="F:ATP binding"/>
    <property type="evidence" value="ECO:0007669"/>
    <property type="project" value="InterPro"/>
</dbReference>
<dbReference type="Gene3D" id="1.20.5.110">
    <property type="match status" value="1"/>
</dbReference>
<keyword evidence="2" id="KW-0926">Vacuole</keyword>
<dbReference type="Gene3D" id="3.30.1520.10">
    <property type="entry name" value="Phox-like domain"/>
    <property type="match status" value="1"/>
</dbReference>
<dbReference type="PANTHER" id="PTHR22775">
    <property type="entry name" value="SORTING NEXIN"/>
    <property type="match status" value="1"/>
</dbReference>
<gene>
    <name evidence="8" type="ORF">N0V87_009795</name>
</gene>
<dbReference type="Proteomes" id="UP001140562">
    <property type="component" value="Unassembled WGS sequence"/>
</dbReference>
<keyword evidence="9" id="KW-1185">Reference proteome</keyword>
<dbReference type="PROSITE" id="PS50195">
    <property type="entry name" value="PX"/>
    <property type="match status" value="1"/>
</dbReference>
<dbReference type="EMBL" id="JAPEUV010000182">
    <property type="protein sequence ID" value="KAJ4330685.1"/>
    <property type="molecule type" value="Genomic_DNA"/>
</dbReference>
<dbReference type="PROSITE" id="PS50192">
    <property type="entry name" value="T_SNARE"/>
    <property type="match status" value="1"/>
</dbReference>
<comment type="subcellular location">
    <subcellularLocation>
        <location evidence="1">Vacuole</location>
    </subcellularLocation>
</comment>
<dbReference type="CDD" id="cd06897">
    <property type="entry name" value="PX_SNARE"/>
    <property type="match status" value="1"/>
</dbReference>
<dbReference type="GO" id="GO:0016192">
    <property type="term" value="P:vesicle-mediated transport"/>
    <property type="evidence" value="ECO:0007669"/>
    <property type="project" value="UniProtKB-ARBA"/>
</dbReference>
<comment type="function">
    <text evidence="4">Essential for proper morphogenesis of the vacuole. May exist as structural reinforcement on the surface of the vacuolar membrane and be required for maintenance against rupture by osmotic pressure.</text>
</comment>
<dbReference type="PROSITE" id="PS00867">
    <property type="entry name" value="CPSASE_2"/>
    <property type="match status" value="1"/>
</dbReference>
<evidence type="ECO:0000259" key="7">
    <source>
        <dbReference type="PROSITE" id="PS50195"/>
    </source>
</evidence>
<dbReference type="PANTHER" id="PTHR22775:SF3">
    <property type="entry name" value="SORTING NEXIN-13"/>
    <property type="match status" value="1"/>
</dbReference>
<dbReference type="GO" id="GO:0035091">
    <property type="term" value="F:phosphatidylinositol binding"/>
    <property type="evidence" value="ECO:0007669"/>
    <property type="project" value="InterPro"/>
</dbReference>
<dbReference type="SMART" id="SM00312">
    <property type="entry name" value="PX"/>
    <property type="match status" value="1"/>
</dbReference>
<dbReference type="Pfam" id="PF00787">
    <property type="entry name" value="PX"/>
    <property type="match status" value="1"/>
</dbReference>
<protein>
    <submittedName>
        <fullName evidence="8">Uncharacterized protein</fullName>
    </submittedName>
</protein>
<dbReference type="SUPFAM" id="SSF58038">
    <property type="entry name" value="SNARE fusion complex"/>
    <property type="match status" value="1"/>
</dbReference>
<evidence type="ECO:0000259" key="6">
    <source>
        <dbReference type="PROSITE" id="PS50192"/>
    </source>
</evidence>
<feature type="domain" description="T-SNARE coiled-coil homology" evidence="6">
    <location>
        <begin position="703"/>
        <end position="765"/>
    </location>
</feature>
<reference evidence="8" key="1">
    <citation type="submission" date="2022-10" db="EMBL/GenBank/DDBJ databases">
        <title>Tapping the CABI collections for fungal endophytes: first genome assemblies for Collariella, Neodidymelliopsis, Ascochyta clinopodiicola, Didymella pomorum, Didymosphaeria variabile, Neocosmospora piperis and Neocucurbitaria cava.</title>
        <authorList>
            <person name="Hill R."/>
        </authorList>
    </citation>
    <scope>NUCLEOTIDE SEQUENCE</scope>
    <source>
        <strain evidence="8">IMI 360193</strain>
    </source>
</reference>
<feature type="region of interest" description="Disordered" evidence="5">
    <location>
        <begin position="261"/>
        <end position="282"/>
    </location>
</feature>
<feature type="domain" description="PX" evidence="7">
    <location>
        <begin position="394"/>
        <end position="514"/>
    </location>
</feature>